<evidence type="ECO:0000313" key="1">
    <source>
        <dbReference type="EMBL" id="KAJ3493248.1"/>
    </source>
</evidence>
<dbReference type="EMBL" id="JANAKD010000507">
    <property type="protein sequence ID" value="KAJ3493248.1"/>
    <property type="molecule type" value="Genomic_DNA"/>
</dbReference>
<gene>
    <name evidence="1" type="ORF">NLG97_g4852</name>
</gene>
<protein>
    <submittedName>
        <fullName evidence="1">Uncharacterized protein</fullName>
    </submittedName>
</protein>
<evidence type="ECO:0000313" key="2">
    <source>
        <dbReference type="Proteomes" id="UP001148737"/>
    </source>
</evidence>
<accession>A0ACC1QU99</accession>
<comment type="caution">
    <text evidence="1">The sequence shown here is derived from an EMBL/GenBank/DDBJ whole genome shotgun (WGS) entry which is preliminary data.</text>
</comment>
<name>A0ACC1QU99_9HYPO</name>
<sequence length="283" mass="30568">MSIELNWETLTSGPDGDALAERIRAFIHDKFQSVPLPRFINSANGTKYWLDIHKGNPPFMNNSVVENGDKGEDSQHWYISSAQAVNAIEYSTISTIVCFFFSFFVDARGCLTGKKRRTNRKWQTPTSTQSTTATTTSTSDPAATTSSTNEASSGGLSSGAQAGIGISVGIAVVALGVAALFLWRRRRPQQQEHHTPAASSIQMSPSTPRGGGGGSSSVVGFNSNKPLPPIEKKTYCELPDADTASSYNNVGYHEPQELPTTTAPPPKEVHVERYELDSTPVTR</sequence>
<reference evidence="1" key="1">
    <citation type="submission" date="2022-07" db="EMBL/GenBank/DDBJ databases">
        <title>Genome Sequence of Lecanicillium saksenae.</title>
        <authorList>
            <person name="Buettner E."/>
        </authorList>
    </citation>
    <scope>NUCLEOTIDE SEQUENCE</scope>
    <source>
        <strain evidence="1">VT-O1</strain>
    </source>
</reference>
<organism evidence="1 2">
    <name type="scientific">Lecanicillium saksenae</name>
    <dbReference type="NCBI Taxonomy" id="468837"/>
    <lineage>
        <taxon>Eukaryota</taxon>
        <taxon>Fungi</taxon>
        <taxon>Dikarya</taxon>
        <taxon>Ascomycota</taxon>
        <taxon>Pezizomycotina</taxon>
        <taxon>Sordariomycetes</taxon>
        <taxon>Hypocreomycetidae</taxon>
        <taxon>Hypocreales</taxon>
        <taxon>Cordycipitaceae</taxon>
        <taxon>Lecanicillium</taxon>
    </lineage>
</organism>
<keyword evidence="2" id="KW-1185">Reference proteome</keyword>
<dbReference type="Proteomes" id="UP001148737">
    <property type="component" value="Unassembled WGS sequence"/>
</dbReference>
<proteinExistence type="predicted"/>